<dbReference type="InterPro" id="IPR010096">
    <property type="entry name" value="NADH-Q_OxRdtase_suN/2"/>
</dbReference>
<feature type="transmembrane region" description="Helical" evidence="5">
    <location>
        <begin position="379"/>
        <end position="399"/>
    </location>
</feature>
<feature type="transmembrane region" description="Helical" evidence="5">
    <location>
        <begin position="135"/>
        <end position="154"/>
    </location>
</feature>
<proteinExistence type="inferred from homology"/>
<dbReference type="GO" id="GO:0042773">
    <property type="term" value="P:ATP synthesis coupled electron transport"/>
    <property type="evidence" value="ECO:0007669"/>
    <property type="project" value="InterPro"/>
</dbReference>
<dbReference type="NCBIfam" id="TIGR01770">
    <property type="entry name" value="NDH_I_N"/>
    <property type="match status" value="1"/>
</dbReference>
<feature type="domain" description="NADH:quinone oxidoreductase/Mrp antiporter transmembrane" evidence="6">
    <location>
        <begin position="131"/>
        <end position="433"/>
    </location>
</feature>
<organism evidence="7">
    <name type="scientific">Schimmelmannia schousboei</name>
    <dbReference type="NCBI Taxonomy" id="173468"/>
    <lineage>
        <taxon>Eukaryota</taxon>
        <taxon>Rhodophyta</taxon>
        <taxon>Florideophyceae</taxon>
        <taxon>Rhodymeniophycidae</taxon>
        <taxon>Acrosymphytales</taxon>
        <taxon>Schimmelmanniaceae</taxon>
        <taxon>Schimmelmannia</taxon>
    </lineage>
</organism>
<feature type="transmembrane region" description="Helical" evidence="5">
    <location>
        <begin position="46"/>
        <end position="65"/>
    </location>
</feature>
<feature type="transmembrane region" description="Helical" evidence="5">
    <location>
        <begin position="471"/>
        <end position="496"/>
    </location>
</feature>
<feature type="transmembrane region" description="Helical" evidence="5">
    <location>
        <begin position="166"/>
        <end position="189"/>
    </location>
</feature>
<keyword evidence="3 5" id="KW-1133">Transmembrane helix</keyword>
<evidence type="ECO:0000256" key="1">
    <source>
        <dbReference type="ARBA" id="ARBA00004141"/>
    </source>
</evidence>
<feature type="transmembrane region" description="Helical" evidence="5">
    <location>
        <begin position="209"/>
        <end position="229"/>
    </location>
</feature>
<gene>
    <name evidence="7" type="primary">nad2</name>
    <name evidence="7" type="ORF">Sscho.mt.28</name>
</gene>
<evidence type="ECO:0000313" key="7">
    <source>
        <dbReference type="EMBL" id="AHX02509.1"/>
    </source>
</evidence>
<dbReference type="HAMAP" id="MF_00445">
    <property type="entry name" value="NDH1_NuoN_1"/>
    <property type="match status" value="1"/>
</dbReference>
<reference evidence="7" key="1">
    <citation type="submission" date="2014-02" db="EMBL/GenBank/DDBJ databases">
        <title>Complete mitochondrion genomes reveal florideophycean red algal diversity.</title>
        <authorList>
            <person name="Yang E.C."/>
            <person name="Yoon H.S."/>
        </authorList>
    </citation>
    <scope>NUCLEOTIDE SEQUENCE</scope>
</reference>
<dbReference type="AlphaFoldDB" id="A0A0E3DBD0"/>
<keyword evidence="4 5" id="KW-0472">Membrane</keyword>
<evidence type="ECO:0000256" key="2">
    <source>
        <dbReference type="ARBA" id="ARBA00022692"/>
    </source>
</evidence>
<feature type="transmembrane region" description="Helical" evidence="5">
    <location>
        <begin position="285"/>
        <end position="303"/>
    </location>
</feature>
<feature type="transmembrane region" description="Helical" evidence="5">
    <location>
        <begin position="261"/>
        <end position="279"/>
    </location>
</feature>
<evidence type="ECO:0000256" key="5">
    <source>
        <dbReference type="SAM" id="Phobius"/>
    </source>
</evidence>
<feature type="transmembrane region" description="Helical" evidence="5">
    <location>
        <begin position="419"/>
        <end position="439"/>
    </location>
</feature>
<dbReference type="GO" id="GO:0008137">
    <property type="term" value="F:NADH dehydrogenase (ubiquinone) activity"/>
    <property type="evidence" value="ECO:0007669"/>
    <property type="project" value="InterPro"/>
</dbReference>
<comment type="subcellular location">
    <subcellularLocation>
        <location evidence="1">Membrane</location>
        <topology evidence="1">Multi-pass membrane protein</topology>
    </subcellularLocation>
</comment>
<keyword evidence="2 5" id="KW-0812">Transmembrane</keyword>
<keyword evidence="7" id="KW-0496">Mitochondrion</keyword>
<feature type="transmembrane region" description="Helical" evidence="5">
    <location>
        <begin position="310"/>
        <end position="331"/>
    </location>
</feature>
<feature type="transmembrane region" description="Helical" evidence="5">
    <location>
        <begin position="337"/>
        <end position="358"/>
    </location>
</feature>
<feature type="transmembrane region" description="Helical" evidence="5">
    <location>
        <begin position="15"/>
        <end position="39"/>
    </location>
</feature>
<feature type="transmembrane region" description="Helical" evidence="5">
    <location>
        <begin position="80"/>
        <end position="99"/>
    </location>
</feature>
<geneLocation type="mitochondrion" evidence="7"/>
<evidence type="ECO:0000259" key="6">
    <source>
        <dbReference type="Pfam" id="PF00361"/>
    </source>
</evidence>
<dbReference type="EMBL" id="KJ398162">
    <property type="protein sequence ID" value="AHX02509.1"/>
    <property type="molecule type" value="Genomic_DNA"/>
</dbReference>
<protein>
    <submittedName>
        <fullName evidence="7">NADH dehydrogenase subunit 2</fullName>
    </submittedName>
</protein>
<feature type="transmembrane region" description="Helical" evidence="5">
    <location>
        <begin position="111"/>
        <end position="129"/>
    </location>
</feature>
<dbReference type="Pfam" id="PF00361">
    <property type="entry name" value="Proton_antipo_M"/>
    <property type="match status" value="1"/>
</dbReference>
<name>A0A0E3DBD0_9FLOR</name>
<evidence type="ECO:0000256" key="3">
    <source>
        <dbReference type="ARBA" id="ARBA00022989"/>
    </source>
</evidence>
<sequence length="497" mass="56460">MTYFLYNIYSISTEIYVVTSICLLLIYGVIFSTSFNFGYPLLNKNLGWLTFQILFFSIILLFLQLPLNFLSWNSFLINDYFTYIAKLLLLVSVVCWYCLSFSYTLHEKLNAFEYWILILLSVVAMLLIIQAYDLLIIYLAIEFQSLVFYILASFKRTSEFSTESGLKYFILGAFSSALLLFGSSILYGLTGLTNLGDFSKLLSGVILDTSQFSIGIITGILFVLVALLFKLSAAPFHMWVPDVYEGCPTSITAFFSIMPKLAILGLLCRFLIFTFYDFLPFWRNILLFCTVCSILIGTLGAFSQKKWKRFLAYSSISHVGFFLLALLTGKLEGISSIFFYIIIYIVMMVAIFAIIVNLRLYKYPNHFQIRCLNDLKSLIIVNPILTVAFILVIFSMAGIPPLAGFFSKFFVLLPALQTNAVGVAFFTIIMNCIGCFYYIRLIKITCFDISNNVIVICPVDKMGSLILGISLFFILFIFLDIEIVFIISTLMVTPFLG</sequence>
<dbReference type="PANTHER" id="PTHR22773">
    <property type="entry name" value="NADH DEHYDROGENASE"/>
    <property type="match status" value="1"/>
</dbReference>
<accession>A0A0E3DBD0</accession>
<evidence type="ECO:0000256" key="4">
    <source>
        <dbReference type="ARBA" id="ARBA00023136"/>
    </source>
</evidence>
<dbReference type="InterPro" id="IPR001750">
    <property type="entry name" value="ND/Mrp_TM"/>
</dbReference>
<dbReference type="GO" id="GO:0016020">
    <property type="term" value="C:membrane"/>
    <property type="evidence" value="ECO:0007669"/>
    <property type="project" value="UniProtKB-SubCell"/>
</dbReference>